<dbReference type="GO" id="GO:0045505">
    <property type="term" value="F:dynein intermediate chain binding"/>
    <property type="evidence" value="ECO:0007669"/>
    <property type="project" value="TreeGrafter"/>
</dbReference>
<dbReference type="InterPro" id="IPR026697">
    <property type="entry name" value="DNAAF6"/>
</dbReference>
<comment type="caution">
    <text evidence="3">The sequence shown here is derived from an EMBL/GenBank/DDBJ whole genome shotgun (WGS) entry which is preliminary data.</text>
</comment>
<protein>
    <recommendedName>
        <fullName evidence="2">PIH1D1/2/3 CS-like domain-containing protein</fullName>
    </recommendedName>
</protein>
<proteinExistence type="inferred from homology"/>
<gene>
    <name evidence="3" type="ORF">PECAL_3P27630</name>
</gene>
<sequence length="183" mass="19540">MASWGHSEMAALQDICREAPDAGLRAAQTSVVARVGPAAVGADAPAGAAPAISGADPKAIWDDDEIPPEEALSFLDAGSDPRPRAKFSMLYKQAVATEDVYLGTEKTPGSCHSDALVYRVEFPDHALRELDLDVTKTTLSASSSRLRLALYLPQPVLADHASAAWDDRRKLLSVTLPVDSDDW</sequence>
<organism evidence="3 4">
    <name type="scientific">Pelagomonas calceolata</name>
    <dbReference type="NCBI Taxonomy" id="35677"/>
    <lineage>
        <taxon>Eukaryota</taxon>
        <taxon>Sar</taxon>
        <taxon>Stramenopiles</taxon>
        <taxon>Ochrophyta</taxon>
        <taxon>Pelagophyceae</taxon>
        <taxon>Pelagomonadales</taxon>
        <taxon>Pelagomonadaceae</taxon>
        <taxon>Pelagomonas</taxon>
    </lineage>
</organism>
<dbReference type="InterPro" id="IPR041442">
    <property type="entry name" value="PIH1D1/2/3_CS-like"/>
</dbReference>
<feature type="domain" description="PIH1D1/2/3 CS-like" evidence="2">
    <location>
        <begin position="86"/>
        <end position="178"/>
    </location>
</feature>
<evidence type="ECO:0000259" key="2">
    <source>
        <dbReference type="Pfam" id="PF18201"/>
    </source>
</evidence>
<dbReference type="OrthoDB" id="25887at2759"/>
<dbReference type="GO" id="GO:0070286">
    <property type="term" value="P:axonemal dynein complex assembly"/>
    <property type="evidence" value="ECO:0007669"/>
    <property type="project" value="InterPro"/>
</dbReference>
<dbReference type="GO" id="GO:0051087">
    <property type="term" value="F:protein-folding chaperone binding"/>
    <property type="evidence" value="ECO:0007669"/>
    <property type="project" value="InterPro"/>
</dbReference>
<dbReference type="Pfam" id="PF18201">
    <property type="entry name" value="PIH1_CS"/>
    <property type="match status" value="1"/>
</dbReference>
<dbReference type="Proteomes" id="UP000789595">
    <property type="component" value="Unassembled WGS sequence"/>
</dbReference>
<comment type="similarity">
    <text evidence="1">Belongs to the PIH1 family.</text>
</comment>
<dbReference type="AlphaFoldDB" id="A0A8J2SLQ7"/>
<evidence type="ECO:0000313" key="4">
    <source>
        <dbReference type="Proteomes" id="UP000789595"/>
    </source>
</evidence>
<reference evidence="3" key="1">
    <citation type="submission" date="2021-11" db="EMBL/GenBank/DDBJ databases">
        <authorList>
            <consortium name="Genoscope - CEA"/>
            <person name="William W."/>
        </authorList>
    </citation>
    <scope>NUCLEOTIDE SEQUENCE</scope>
</reference>
<evidence type="ECO:0000313" key="3">
    <source>
        <dbReference type="EMBL" id="CAH0372738.1"/>
    </source>
</evidence>
<name>A0A8J2SLQ7_9STRA</name>
<dbReference type="EMBL" id="CAKKNE010000003">
    <property type="protein sequence ID" value="CAH0372738.1"/>
    <property type="molecule type" value="Genomic_DNA"/>
</dbReference>
<dbReference type="PANTHER" id="PTHR21083">
    <property type="entry name" value="TWISTER"/>
    <property type="match status" value="1"/>
</dbReference>
<evidence type="ECO:0000256" key="1">
    <source>
        <dbReference type="ARBA" id="ARBA00008511"/>
    </source>
</evidence>
<accession>A0A8J2SLQ7</accession>
<keyword evidence="4" id="KW-1185">Reference proteome</keyword>
<dbReference type="PANTHER" id="PTHR21083:SF0">
    <property type="entry name" value="DYNEIN AXONEMAL ASSEMBLY FACTOR 6"/>
    <property type="match status" value="1"/>
</dbReference>
<dbReference type="GO" id="GO:0005737">
    <property type="term" value="C:cytoplasm"/>
    <property type="evidence" value="ECO:0007669"/>
    <property type="project" value="TreeGrafter"/>
</dbReference>